<accession>A0ABP6M9T4</accession>
<feature type="region of interest" description="Disordered" evidence="1">
    <location>
        <begin position="1"/>
        <end position="23"/>
    </location>
</feature>
<proteinExistence type="predicted"/>
<dbReference type="EMBL" id="BAAAUG010000016">
    <property type="protein sequence ID" value="GAA3086011.1"/>
    <property type="molecule type" value="Genomic_DNA"/>
</dbReference>
<dbReference type="Proteomes" id="UP001501637">
    <property type="component" value="Unassembled WGS sequence"/>
</dbReference>
<sequence>MVGTNYAMISDGQDRNPESYSASDLRKTEWGTFERQDSGSWKTVWRLTLRNSRSEGQVDVFRDDAIGFVSTIHFTGSPSAQLLVITREHAMSPEYYPATYTSFRIINDELSEIDKIQDLPRDWYAPFRGR</sequence>
<organism evidence="2 3">
    <name type="scientific">Streptomyces rectiviolaceus</name>
    <dbReference type="NCBI Taxonomy" id="332591"/>
    <lineage>
        <taxon>Bacteria</taxon>
        <taxon>Bacillati</taxon>
        <taxon>Actinomycetota</taxon>
        <taxon>Actinomycetes</taxon>
        <taxon>Kitasatosporales</taxon>
        <taxon>Streptomycetaceae</taxon>
        <taxon>Streptomyces</taxon>
    </lineage>
</organism>
<evidence type="ECO:0000313" key="3">
    <source>
        <dbReference type="Proteomes" id="UP001501637"/>
    </source>
</evidence>
<evidence type="ECO:0000313" key="2">
    <source>
        <dbReference type="EMBL" id="GAA3086011.1"/>
    </source>
</evidence>
<protein>
    <submittedName>
        <fullName evidence="2">Uncharacterized protein</fullName>
    </submittedName>
</protein>
<comment type="caution">
    <text evidence="2">The sequence shown here is derived from an EMBL/GenBank/DDBJ whole genome shotgun (WGS) entry which is preliminary data.</text>
</comment>
<name>A0ABP6M9T4_9ACTN</name>
<gene>
    <name evidence="2" type="ORF">GCM10010449_07060</name>
</gene>
<reference evidence="3" key="1">
    <citation type="journal article" date="2019" name="Int. J. Syst. Evol. Microbiol.">
        <title>The Global Catalogue of Microorganisms (GCM) 10K type strain sequencing project: providing services to taxonomists for standard genome sequencing and annotation.</title>
        <authorList>
            <consortium name="The Broad Institute Genomics Platform"/>
            <consortium name="The Broad Institute Genome Sequencing Center for Infectious Disease"/>
            <person name="Wu L."/>
            <person name="Ma J."/>
        </authorList>
    </citation>
    <scope>NUCLEOTIDE SEQUENCE [LARGE SCALE GENOMIC DNA]</scope>
    <source>
        <strain evidence="3">JCM 9092</strain>
    </source>
</reference>
<evidence type="ECO:0000256" key="1">
    <source>
        <dbReference type="SAM" id="MobiDB-lite"/>
    </source>
</evidence>
<keyword evidence="3" id="KW-1185">Reference proteome</keyword>